<dbReference type="EMBL" id="JABBWK010000107">
    <property type="protein sequence ID" value="KAG1893169.1"/>
    <property type="molecule type" value="Genomic_DNA"/>
</dbReference>
<dbReference type="Pfam" id="PF12776">
    <property type="entry name" value="Myb_DNA-bind_3"/>
    <property type="match status" value="1"/>
</dbReference>
<organism evidence="3 5">
    <name type="scientific">Suillus fuscotomentosus</name>
    <dbReference type="NCBI Taxonomy" id="1912939"/>
    <lineage>
        <taxon>Eukaryota</taxon>
        <taxon>Fungi</taxon>
        <taxon>Dikarya</taxon>
        <taxon>Basidiomycota</taxon>
        <taxon>Agaricomycotina</taxon>
        <taxon>Agaricomycetes</taxon>
        <taxon>Agaricomycetidae</taxon>
        <taxon>Boletales</taxon>
        <taxon>Suillineae</taxon>
        <taxon>Suillaceae</taxon>
        <taxon>Suillus</taxon>
    </lineage>
</organism>
<dbReference type="EMBL" id="JABBWK010000085">
    <property type="protein sequence ID" value="KAG1894115.1"/>
    <property type="molecule type" value="Genomic_DNA"/>
</dbReference>
<feature type="region of interest" description="Disordered" evidence="1">
    <location>
        <begin position="1"/>
        <end position="27"/>
    </location>
</feature>
<dbReference type="RefSeq" id="XP_041219691.1">
    <property type="nucleotide sequence ID" value="XM_041368175.1"/>
</dbReference>
<reference evidence="3" key="1">
    <citation type="journal article" date="2020" name="New Phytol.">
        <title>Comparative genomics reveals dynamic genome evolution in host specialist ectomycorrhizal fungi.</title>
        <authorList>
            <person name="Lofgren L.A."/>
            <person name="Nguyen N.H."/>
            <person name="Vilgalys R."/>
            <person name="Ruytinx J."/>
            <person name="Liao H.L."/>
            <person name="Branco S."/>
            <person name="Kuo A."/>
            <person name="LaButti K."/>
            <person name="Lipzen A."/>
            <person name="Andreopoulos W."/>
            <person name="Pangilinan J."/>
            <person name="Riley R."/>
            <person name="Hundley H."/>
            <person name="Na H."/>
            <person name="Barry K."/>
            <person name="Grigoriev I.V."/>
            <person name="Stajich J.E."/>
            <person name="Kennedy P.G."/>
        </authorList>
    </citation>
    <scope>NUCLEOTIDE SEQUENCE</scope>
    <source>
        <strain evidence="3">FC203</strain>
    </source>
</reference>
<evidence type="ECO:0000256" key="1">
    <source>
        <dbReference type="SAM" id="MobiDB-lite"/>
    </source>
</evidence>
<dbReference type="PANTHER" id="PTHR46929:SF3">
    <property type="entry name" value="MYB_SANT-LIKE DOMAIN-CONTAINING PROTEIN"/>
    <property type="match status" value="1"/>
</dbReference>
<feature type="domain" description="Myb/SANT-like" evidence="2">
    <location>
        <begin position="38"/>
        <end position="137"/>
    </location>
</feature>
<keyword evidence="5" id="KW-1185">Reference proteome</keyword>
<dbReference type="Proteomes" id="UP001195769">
    <property type="component" value="Unassembled WGS sequence"/>
</dbReference>
<dbReference type="InterPro" id="IPR024752">
    <property type="entry name" value="Myb/SANT-like_dom"/>
</dbReference>
<proteinExistence type="predicted"/>
<evidence type="ECO:0000313" key="5">
    <source>
        <dbReference type="Proteomes" id="UP001195769"/>
    </source>
</evidence>
<accession>A0AAD4DSV7</accession>
<name>A0AAD4DSV7_9AGAM</name>
<comment type="caution">
    <text evidence="3">The sequence shown here is derived from an EMBL/GenBank/DDBJ whole genome shotgun (WGS) entry which is preliminary data.</text>
</comment>
<sequence>MSLSDGSVSSTHSLRLQGPIQDKDMLPRLDRSCKAPAHWTHDEEARFLQYLLTHKAQAGDTMSFKKSTFQGAAADISQVFPNQRGGEKTANVCKTKWTNLKASYNAIINIKKTSGFSWSNKLGAGITDAHGDIWEKYVKNSPAAKPFKTKGFLHFNTIDQIMPHRPSTAKGKFVKCQPQAGLMVPAAPSESSSSSAVMMPPPPYPLTPAAHNTMNLMQLVSATDEINCLHWPRHP</sequence>
<dbReference type="GeneID" id="64662473"/>
<evidence type="ECO:0000313" key="3">
    <source>
        <dbReference type="EMBL" id="KAG1893169.1"/>
    </source>
</evidence>
<dbReference type="AlphaFoldDB" id="A0AAD4DSV7"/>
<gene>
    <name evidence="4" type="ORF">F5891DRAFT_1195672</name>
    <name evidence="3" type="ORF">F5891DRAFT_1196800</name>
</gene>
<evidence type="ECO:0000313" key="4">
    <source>
        <dbReference type="EMBL" id="KAG1894115.1"/>
    </source>
</evidence>
<protein>
    <recommendedName>
        <fullName evidence="2">Myb/SANT-like domain-containing protein</fullName>
    </recommendedName>
</protein>
<feature type="compositionally biased region" description="Polar residues" evidence="1">
    <location>
        <begin position="1"/>
        <end position="14"/>
    </location>
</feature>
<evidence type="ECO:0000259" key="2">
    <source>
        <dbReference type="Pfam" id="PF12776"/>
    </source>
</evidence>
<dbReference type="PANTHER" id="PTHR46929">
    <property type="entry name" value="EXPRESSED PROTEIN"/>
    <property type="match status" value="1"/>
</dbReference>